<dbReference type="GO" id="GO:0015344">
    <property type="term" value="F:siderophore uptake transmembrane transporter activity"/>
    <property type="evidence" value="ECO:0007669"/>
    <property type="project" value="TreeGrafter"/>
</dbReference>
<dbReference type="Gene3D" id="2.170.130.10">
    <property type="entry name" value="TonB-dependent receptor, plug domain"/>
    <property type="match status" value="1"/>
</dbReference>
<dbReference type="PANTHER" id="PTHR30069:SF29">
    <property type="entry name" value="HEMOGLOBIN AND HEMOGLOBIN-HAPTOGLOBIN-BINDING PROTEIN 1-RELATED"/>
    <property type="match status" value="1"/>
</dbReference>
<accession>A0A2S7ISF0</accession>
<dbReference type="PROSITE" id="PS52016">
    <property type="entry name" value="TONB_DEPENDENT_REC_3"/>
    <property type="match status" value="1"/>
</dbReference>
<dbReference type="InterPro" id="IPR012910">
    <property type="entry name" value="Plug_dom"/>
</dbReference>
<dbReference type="Gene3D" id="2.40.170.20">
    <property type="entry name" value="TonB-dependent receptor, beta-barrel domain"/>
    <property type="match status" value="1"/>
</dbReference>
<dbReference type="InterPro" id="IPR008969">
    <property type="entry name" value="CarboxyPept-like_regulatory"/>
</dbReference>
<evidence type="ECO:0000256" key="11">
    <source>
        <dbReference type="RuleBase" id="RU003357"/>
    </source>
</evidence>
<evidence type="ECO:0000256" key="2">
    <source>
        <dbReference type="ARBA" id="ARBA00022448"/>
    </source>
</evidence>
<comment type="similarity">
    <text evidence="10 11">Belongs to the TonB-dependent receptor family.</text>
</comment>
<evidence type="ECO:0000256" key="3">
    <source>
        <dbReference type="ARBA" id="ARBA00022452"/>
    </source>
</evidence>
<dbReference type="PANTHER" id="PTHR30069">
    <property type="entry name" value="TONB-DEPENDENT OUTER MEMBRANE RECEPTOR"/>
    <property type="match status" value="1"/>
</dbReference>
<dbReference type="Pfam" id="PF00593">
    <property type="entry name" value="TonB_dep_Rec_b-barrel"/>
    <property type="match status" value="1"/>
</dbReference>
<dbReference type="InterPro" id="IPR039426">
    <property type="entry name" value="TonB-dep_rcpt-like"/>
</dbReference>
<evidence type="ECO:0000313" key="14">
    <source>
        <dbReference type="EMBL" id="PQA60635.1"/>
    </source>
</evidence>
<dbReference type="Pfam" id="PF07715">
    <property type="entry name" value="Plug"/>
    <property type="match status" value="1"/>
</dbReference>
<keyword evidence="5" id="KW-0732">Signal</keyword>
<comment type="subcellular location">
    <subcellularLocation>
        <location evidence="1 10">Cell outer membrane</location>
        <topology evidence="1 10">Multi-pass membrane protein</topology>
    </subcellularLocation>
</comment>
<gene>
    <name evidence="14" type="ORF">C5O19_13770</name>
</gene>
<dbReference type="GO" id="GO:0044718">
    <property type="term" value="P:siderophore transmembrane transport"/>
    <property type="evidence" value="ECO:0007669"/>
    <property type="project" value="TreeGrafter"/>
</dbReference>
<keyword evidence="2 10" id="KW-0813">Transport</keyword>
<feature type="domain" description="TonB-dependent receptor-like beta-barrel" evidence="12">
    <location>
        <begin position="291"/>
        <end position="746"/>
    </location>
</feature>
<dbReference type="SUPFAM" id="SSF49464">
    <property type="entry name" value="Carboxypeptidase regulatory domain-like"/>
    <property type="match status" value="1"/>
</dbReference>
<dbReference type="RefSeq" id="WP_104713119.1">
    <property type="nucleotide sequence ID" value="NZ_PTRA01000001.1"/>
</dbReference>
<keyword evidence="8 14" id="KW-0675">Receptor</keyword>
<dbReference type="InterPro" id="IPR037066">
    <property type="entry name" value="Plug_dom_sf"/>
</dbReference>
<evidence type="ECO:0000313" key="15">
    <source>
        <dbReference type="Proteomes" id="UP000239590"/>
    </source>
</evidence>
<evidence type="ECO:0000256" key="7">
    <source>
        <dbReference type="ARBA" id="ARBA00023136"/>
    </source>
</evidence>
<keyword evidence="6 11" id="KW-0798">TonB box</keyword>
<dbReference type="GO" id="GO:0009279">
    <property type="term" value="C:cell outer membrane"/>
    <property type="evidence" value="ECO:0007669"/>
    <property type="project" value="UniProtKB-SubCell"/>
</dbReference>
<dbReference type="EMBL" id="PTRA01000001">
    <property type="protein sequence ID" value="PQA60635.1"/>
    <property type="molecule type" value="Genomic_DNA"/>
</dbReference>
<dbReference type="Pfam" id="PF13715">
    <property type="entry name" value="CarbopepD_reg_2"/>
    <property type="match status" value="1"/>
</dbReference>
<dbReference type="InterPro" id="IPR000531">
    <property type="entry name" value="Beta-barrel_TonB"/>
</dbReference>
<dbReference type="AlphaFoldDB" id="A0A2S7ISF0"/>
<comment type="caution">
    <text evidence="14">The sequence shown here is derived from an EMBL/GenBank/DDBJ whole genome shotgun (WGS) entry which is preliminary data.</text>
</comment>
<proteinExistence type="inferred from homology"/>
<reference evidence="15" key="1">
    <citation type="submission" date="2018-02" db="EMBL/GenBank/DDBJ databases">
        <title>Genome sequencing of Solimonas sp. HR-BB.</title>
        <authorList>
            <person name="Lee Y."/>
            <person name="Jeon C.O."/>
        </authorList>
    </citation>
    <scope>NUCLEOTIDE SEQUENCE [LARGE SCALE GENOMIC DNA]</scope>
    <source>
        <strain evidence="15">HR-U</strain>
    </source>
</reference>
<organism evidence="14 15">
    <name type="scientific">Siphonobacter curvatus</name>
    <dbReference type="NCBI Taxonomy" id="2094562"/>
    <lineage>
        <taxon>Bacteria</taxon>
        <taxon>Pseudomonadati</taxon>
        <taxon>Bacteroidota</taxon>
        <taxon>Cytophagia</taxon>
        <taxon>Cytophagales</taxon>
        <taxon>Cytophagaceae</taxon>
        <taxon>Siphonobacter</taxon>
    </lineage>
</organism>
<evidence type="ECO:0000256" key="9">
    <source>
        <dbReference type="ARBA" id="ARBA00023237"/>
    </source>
</evidence>
<keyword evidence="15" id="KW-1185">Reference proteome</keyword>
<evidence type="ECO:0000256" key="4">
    <source>
        <dbReference type="ARBA" id="ARBA00022692"/>
    </source>
</evidence>
<keyword evidence="9 10" id="KW-0998">Cell outer membrane</keyword>
<evidence type="ECO:0000259" key="12">
    <source>
        <dbReference type="Pfam" id="PF00593"/>
    </source>
</evidence>
<evidence type="ECO:0000256" key="10">
    <source>
        <dbReference type="PROSITE-ProRule" id="PRU01360"/>
    </source>
</evidence>
<evidence type="ECO:0000256" key="6">
    <source>
        <dbReference type="ARBA" id="ARBA00023077"/>
    </source>
</evidence>
<sequence>MRIKELYLGLWIGVTLGFSKANLAFAQQRSYTLSGFVTDGASARPLSGVQVSVRNQHTRTRSDGYYQLEVPADTALPIAYSLSGYQNREIILRLMADRQQPITLNVQTKELKEVVVKSASVRASESVQMSGISVPIEQVKEIPTLLGEKDVIKALQLLPGVQKGSEGSTGLYVRGGGPDQNLVLLDDIPVYHTSHLFGFFSLFNGDAIESVDLTKGGFPARFGGRLSSVIELKTRDGDREKLHGEGGIGLISSRMTLEGPIAKGKSSFLISARRTYADLLLNLIQTGASDQNGYFYDLYLKTTFDISPSNTISLTAYTGEDRFIYNTKGTITRENGKANWRNAAAALRWNHRFSNRLQATTALLYTHYNSTVNLVRNVVRDTERASYRLQNKSYIEDFSLKTDFNWALGEKHTIRTGLILTAHHFRPSTYTSVDEAVQGPESVLMNRDTWEAAAYVEDTYVPFPQLKINAGIRYSGFRTGTKDYLQPEPRLAIAYSLPRNWAVKASAASMSQYVHLLANSGFGLPTDLWIPSTQRTKPQLSKQAAFGVAKDFRSGVTFTAEGFYKTMDRMVSYKEGATSLAYTISGGGSWEDQITQGRGWSYGAEFLLQKKTGRFTGWAGYTLSWTKQQFDKLNFGRWFYARYDRRHDLSLVGIYHLNANITLSSTWVYGTSPALTMPQGQYWISSNSGLDLLGSDKAYYTGRVFEEYGRRNGFRAAPYQHLDVAVQFHKKKRRFERTWEISVYNLYNQQNPFIYYFDTVDVSTDPKVKKYENRLKQVTLFPIMPSVSYGFKF</sequence>
<evidence type="ECO:0000259" key="13">
    <source>
        <dbReference type="Pfam" id="PF07715"/>
    </source>
</evidence>
<dbReference type="Gene3D" id="2.60.40.1120">
    <property type="entry name" value="Carboxypeptidase-like, regulatory domain"/>
    <property type="match status" value="1"/>
</dbReference>
<dbReference type="SUPFAM" id="SSF56935">
    <property type="entry name" value="Porins"/>
    <property type="match status" value="1"/>
</dbReference>
<feature type="domain" description="TonB-dependent receptor plug" evidence="13">
    <location>
        <begin position="147"/>
        <end position="225"/>
    </location>
</feature>
<keyword evidence="4 10" id="KW-0812">Transmembrane</keyword>
<dbReference type="InterPro" id="IPR036942">
    <property type="entry name" value="Beta-barrel_TonB_sf"/>
</dbReference>
<keyword evidence="3 10" id="KW-1134">Transmembrane beta strand</keyword>
<dbReference type="OrthoDB" id="1111684at2"/>
<evidence type="ECO:0000256" key="5">
    <source>
        <dbReference type="ARBA" id="ARBA00022729"/>
    </source>
</evidence>
<protein>
    <submittedName>
        <fullName evidence="14">TonB-dependent receptor</fullName>
    </submittedName>
</protein>
<dbReference type="Proteomes" id="UP000239590">
    <property type="component" value="Unassembled WGS sequence"/>
</dbReference>
<keyword evidence="7 10" id="KW-0472">Membrane</keyword>
<evidence type="ECO:0000256" key="8">
    <source>
        <dbReference type="ARBA" id="ARBA00023170"/>
    </source>
</evidence>
<evidence type="ECO:0000256" key="1">
    <source>
        <dbReference type="ARBA" id="ARBA00004571"/>
    </source>
</evidence>
<name>A0A2S7ISF0_9BACT</name>